<dbReference type="OrthoDB" id="10059120at2759"/>
<evidence type="ECO:0000313" key="6">
    <source>
        <dbReference type="Proteomes" id="UP000095085"/>
    </source>
</evidence>
<organism evidence="5 6">
    <name type="scientific">Hyphopichia burtonii NRRL Y-1933</name>
    <dbReference type="NCBI Taxonomy" id="984485"/>
    <lineage>
        <taxon>Eukaryota</taxon>
        <taxon>Fungi</taxon>
        <taxon>Dikarya</taxon>
        <taxon>Ascomycota</taxon>
        <taxon>Saccharomycotina</taxon>
        <taxon>Pichiomycetes</taxon>
        <taxon>Debaryomycetaceae</taxon>
        <taxon>Hyphopichia</taxon>
    </lineage>
</organism>
<sequence length="117" mass="13219">MSKVRVTKSSVSKEAPISSEYLEELVRTDEAIQLYNLKNDLIKYILEKLQIKSSKYKFLVQATNVGSGSPIDIPILIASSFGAVWDGERDGYINLQVDNSESDRVDNLLISVYWIFV</sequence>
<evidence type="ECO:0000313" key="5">
    <source>
        <dbReference type="EMBL" id="ODV66233.1"/>
    </source>
</evidence>
<proteinExistence type="inferred from homology"/>
<dbReference type="InterPro" id="IPR038586">
    <property type="entry name" value="Tctex-1-like_sf"/>
</dbReference>
<comment type="subcellular location">
    <subcellularLocation>
        <location evidence="1">Cell projection</location>
    </subcellularLocation>
</comment>
<evidence type="ECO:0000256" key="2">
    <source>
        <dbReference type="ARBA" id="ARBA00010778"/>
    </source>
</evidence>
<comment type="similarity">
    <text evidence="2">Belongs to the TDA2 family.</text>
</comment>
<dbReference type="CDD" id="cd21457">
    <property type="entry name" value="DLC-like_TDA2"/>
    <property type="match status" value="1"/>
</dbReference>
<reference evidence="6" key="1">
    <citation type="submission" date="2016-05" db="EMBL/GenBank/DDBJ databases">
        <title>Comparative genomics of biotechnologically important yeasts.</title>
        <authorList>
            <consortium name="DOE Joint Genome Institute"/>
            <person name="Riley R."/>
            <person name="Haridas S."/>
            <person name="Wolfe K.H."/>
            <person name="Lopes M.R."/>
            <person name="Hittinger C.T."/>
            <person name="Goker M."/>
            <person name="Salamov A."/>
            <person name="Wisecaver J."/>
            <person name="Long T.M."/>
            <person name="Aerts A.L."/>
            <person name="Barry K."/>
            <person name="Choi C."/>
            <person name="Clum A."/>
            <person name="Coughlan A.Y."/>
            <person name="Deshpande S."/>
            <person name="Douglass A.P."/>
            <person name="Hanson S.J."/>
            <person name="Klenk H.-P."/>
            <person name="Labutti K."/>
            <person name="Lapidus A."/>
            <person name="Lindquist E."/>
            <person name="Lipzen A."/>
            <person name="Meier-Kolthoff J.P."/>
            <person name="Ohm R.A."/>
            <person name="Otillar R.P."/>
            <person name="Pangilinan J."/>
            <person name="Peng Y."/>
            <person name="Rokas A."/>
            <person name="Rosa C.A."/>
            <person name="Scheuner C."/>
            <person name="Sibirny A.A."/>
            <person name="Slot J.C."/>
            <person name="Stielow J.B."/>
            <person name="Sun H."/>
            <person name="Kurtzman C.P."/>
            <person name="Blackwell M."/>
            <person name="Grigoriev I.V."/>
            <person name="Jeffries T.W."/>
        </authorList>
    </citation>
    <scope>NUCLEOTIDE SEQUENCE [LARGE SCALE GENOMIC DNA]</scope>
    <source>
        <strain evidence="6">NRRL Y-1933</strain>
    </source>
</reference>
<dbReference type="GO" id="GO:0042995">
    <property type="term" value="C:cell projection"/>
    <property type="evidence" value="ECO:0007669"/>
    <property type="project" value="UniProtKB-SubCell"/>
</dbReference>
<evidence type="ECO:0000256" key="1">
    <source>
        <dbReference type="ARBA" id="ARBA00004316"/>
    </source>
</evidence>
<keyword evidence="4" id="KW-0966">Cell projection</keyword>
<dbReference type="Gene3D" id="3.30.1140.40">
    <property type="entry name" value="Tctex-1"/>
    <property type="match status" value="1"/>
</dbReference>
<protein>
    <recommendedName>
        <fullName evidence="3">Topoisomerase I damage affected protein 2</fullName>
    </recommendedName>
</protein>
<dbReference type="Proteomes" id="UP000095085">
    <property type="component" value="Unassembled WGS sequence"/>
</dbReference>
<evidence type="ECO:0000256" key="3">
    <source>
        <dbReference type="ARBA" id="ARBA00019193"/>
    </source>
</evidence>
<dbReference type="EMBL" id="KV454543">
    <property type="protein sequence ID" value="ODV66233.1"/>
    <property type="molecule type" value="Genomic_DNA"/>
</dbReference>
<feature type="non-terminal residue" evidence="5">
    <location>
        <position position="117"/>
    </location>
</feature>
<dbReference type="AlphaFoldDB" id="A0A1E4RG49"/>
<keyword evidence="6" id="KW-1185">Reference proteome</keyword>
<evidence type="ECO:0000256" key="4">
    <source>
        <dbReference type="ARBA" id="ARBA00023273"/>
    </source>
</evidence>
<dbReference type="STRING" id="984485.A0A1E4RG49"/>
<accession>A0A1E4RG49</accession>
<gene>
    <name evidence="5" type="ORF">HYPBUDRAFT_153687</name>
</gene>
<dbReference type="RefSeq" id="XP_020075300.1">
    <property type="nucleotide sequence ID" value="XM_020221671.1"/>
</dbReference>
<dbReference type="GeneID" id="30996220"/>
<name>A0A1E4RG49_9ASCO</name>